<gene>
    <name evidence="1" type="ORF">FOZ62_010076</name>
</gene>
<evidence type="ECO:0000313" key="1">
    <source>
        <dbReference type="EMBL" id="KAF4733233.1"/>
    </source>
</evidence>
<reference evidence="1 2" key="1">
    <citation type="submission" date="2020-04" db="EMBL/GenBank/DDBJ databases">
        <title>Perkinsus olseni comparative genomics.</title>
        <authorList>
            <person name="Bogema D.R."/>
        </authorList>
    </citation>
    <scope>NUCLEOTIDE SEQUENCE [LARGE SCALE GENOMIC DNA]</scope>
    <source>
        <strain evidence="1">ATCC PRA-205</strain>
    </source>
</reference>
<feature type="non-terminal residue" evidence="1">
    <location>
        <position position="1"/>
    </location>
</feature>
<feature type="non-terminal residue" evidence="1">
    <location>
        <position position="110"/>
    </location>
</feature>
<dbReference type="Proteomes" id="UP000574390">
    <property type="component" value="Unassembled WGS sequence"/>
</dbReference>
<dbReference type="AlphaFoldDB" id="A0A7J6SKF0"/>
<name>A0A7J6SKF0_PEROL</name>
<organism evidence="1 2">
    <name type="scientific">Perkinsus olseni</name>
    <name type="common">Perkinsus atlanticus</name>
    <dbReference type="NCBI Taxonomy" id="32597"/>
    <lineage>
        <taxon>Eukaryota</taxon>
        <taxon>Sar</taxon>
        <taxon>Alveolata</taxon>
        <taxon>Perkinsozoa</taxon>
        <taxon>Perkinsea</taxon>
        <taxon>Perkinsida</taxon>
        <taxon>Perkinsidae</taxon>
        <taxon>Perkinsus</taxon>
    </lineage>
</organism>
<dbReference type="EMBL" id="JABANM010014088">
    <property type="protein sequence ID" value="KAF4733233.1"/>
    <property type="molecule type" value="Genomic_DNA"/>
</dbReference>
<accession>A0A7J6SKF0</accession>
<comment type="caution">
    <text evidence="1">The sequence shown here is derived from an EMBL/GenBank/DDBJ whole genome shotgun (WGS) entry which is preliminary data.</text>
</comment>
<evidence type="ECO:0000313" key="2">
    <source>
        <dbReference type="Proteomes" id="UP000574390"/>
    </source>
</evidence>
<sequence>LSRTLYGFGVAGVRDKKLFYEMALTSVGKLHLMYAKNVCDILSALMEADYLIPELTRPLLDHLGRQLDRLGPTECVQLLTVVAHVEPSEQRSSLGEAVAEQLSNIRIFTV</sequence>
<proteinExistence type="predicted"/>
<protein>
    <submittedName>
        <fullName evidence="1">Uncharacterized protein</fullName>
    </submittedName>
</protein>